<reference evidence="2" key="1">
    <citation type="journal article" date="2021" name="Sci. Adv.">
        <title>The American lobster genome reveals insights on longevity, neural, and immune adaptations.</title>
        <authorList>
            <person name="Polinski J.M."/>
            <person name="Zimin A.V."/>
            <person name="Clark K.F."/>
            <person name="Kohn A.B."/>
            <person name="Sadowski N."/>
            <person name="Timp W."/>
            <person name="Ptitsyn A."/>
            <person name="Khanna P."/>
            <person name="Romanova D.Y."/>
            <person name="Williams P."/>
            <person name="Greenwood S.J."/>
            <person name="Moroz L.L."/>
            <person name="Walt D.R."/>
            <person name="Bodnar A.G."/>
        </authorList>
    </citation>
    <scope>NUCLEOTIDE SEQUENCE</scope>
    <source>
        <strain evidence="2">GMGI-L3</strain>
    </source>
</reference>
<keyword evidence="3" id="KW-1185">Reference proteome</keyword>
<dbReference type="AlphaFoldDB" id="A0A8J5TC25"/>
<feature type="compositionally biased region" description="Polar residues" evidence="1">
    <location>
        <begin position="74"/>
        <end position="83"/>
    </location>
</feature>
<accession>A0A8J5TC25</accession>
<feature type="region of interest" description="Disordered" evidence="1">
    <location>
        <begin position="62"/>
        <end position="83"/>
    </location>
</feature>
<dbReference type="EMBL" id="JAHLQT010012073">
    <property type="protein sequence ID" value="KAG7171513.1"/>
    <property type="molecule type" value="Genomic_DNA"/>
</dbReference>
<dbReference type="Proteomes" id="UP000747542">
    <property type="component" value="Unassembled WGS sequence"/>
</dbReference>
<name>A0A8J5TC25_HOMAM</name>
<proteinExistence type="predicted"/>
<evidence type="ECO:0000313" key="3">
    <source>
        <dbReference type="Proteomes" id="UP000747542"/>
    </source>
</evidence>
<evidence type="ECO:0000313" key="2">
    <source>
        <dbReference type="EMBL" id="KAG7171513.1"/>
    </source>
</evidence>
<evidence type="ECO:0000256" key="1">
    <source>
        <dbReference type="SAM" id="MobiDB-lite"/>
    </source>
</evidence>
<protein>
    <submittedName>
        <fullName evidence="2">Uncharacterized protein</fullName>
    </submittedName>
</protein>
<organism evidence="2 3">
    <name type="scientific">Homarus americanus</name>
    <name type="common">American lobster</name>
    <dbReference type="NCBI Taxonomy" id="6706"/>
    <lineage>
        <taxon>Eukaryota</taxon>
        <taxon>Metazoa</taxon>
        <taxon>Ecdysozoa</taxon>
        <taxon>Arthropoda</taxon>
        <taxon>Crustacea</taxon>
        <taxon>Multicrustacea</taxon>
        <taxon>Malacostraca</taxon>
        <taxon>Eumalacostraca</taxon>
        <taxon>Eucarida</taxon>
        <taxon>Decapoda</taxon>
        <taxon>Pleocyemata</taxon>
        <taxon>Astacidea</taxon>
        <taxon>Nephropoidea</taxon>
        <taxon>Nephropidae</taxon>
        <taxon>Homarus</taxon>
    </lineage>
</organism>
<comment type="caution">
    <text evidence="2">The sequence shown here is derived from an EMBL/GenBank/DDBJ whole genome shotgun (WGS) entry which is preliminary data.</text>
</comment>
<gene>
    <name evidence="2" type="ORF">Hamer_G029597</name>
</gene>
<sequence>MSGRQRGRSSGRCGWCVCRGGVCAKPRAAPHHRSHPLHHQVLRVSVWLLGLRHIPTQLLEEAELRAPGGPVPKSSLSSPGQRL</sequence>